<evidence type="ECO:0000256" key="3">
    <source>
        <dbReference type="ARBA" id="ARBA00022448"/>
    </source>
</evidence>
<dbReference type="GeneID" id="75161114"/>
<comment type="subcellular location">
    <subcellularLocation>
        <location evidence="1 8">Cell membrane</location>
        <topology evidence="1 8">Multi-pass membrane protein</topology>
    </subcellularLocation>
</comment>
<evidence type="ECO:0000256" key="5">
    <source>
        <dbReference type="ARBA" id="ARBA00022692"/>
    </source>
</evidence>
<evidence type="ECO:0000256" key="1">
    <source>
        <dbReference type="ARBA" id="ARBA00004651"/>
    </source>
</evidence>
<reference evidence="10 11" key="2">
    <citation type="submission" date="2009-03" db="EMBL/GenBank/DDBJ databases">
        <title>Draft genome sequence of Roseburia inulinivorans (DSM 16841).</title>
        <authorList>
            <person name="Sudarsanam P."/>
            <person name="Ley R."/>
            <person name="Guruge J."/>
            <person name="Turnbaugh P.J."/>
            <person name="Mahowald M."/>
            <person name="Liep D."/>
            <person name="Gordon J."/>
        </authorList>
    </citation>
    <scope>NUCLEOTIDE SEQUENCE [LARGE SCALE GENOMIC DNA]</scope>
    <source>
        <strain evidence="10 11">DSM 16841</strain>
    </source>
</reference>
<dbReference type="AlphaFoldDB" id="C0FV29"/>
<keyword evidence="3 8" id="KW-0813">Transport</keyword>
<feature type="transmembrane region" description="Helical" evidence="8">
    <location>
        <begin position="187"/>
        <end position="203"/>
    </location>
</feature>
<feature type="transmembrane region" description="Helical" evidence="8">
    <location>
        <begin position="121"/>
        <end position="145"/>
    </location>
</feature>
<dbReference type="eggNOG" id="COG1682">
    <property type="taxonomic scope" value="Bacteria"/>
</dbReference>
<dbReference type="Pfam" id="PF01061">
    <property type="entry name" value="ABC2_membrane"/>
    <property type="match status" value="1"/>
</dbReference>
<evidence type="ECO:0000256" key="2">
    <source>
        <dbReference type="ARBA" id="ARBA00007783"/>
    </source>
</evidence>
<dbReference type="InterPro" id="IPR047817">
    <property type="entry name" value="ABC2_TM_bact-type"/>
</dbReference>
<dbReference type="Proteomes" id="UP000003561">
    <property type="component" value="Unassembled WGS sequence"/>
</dbReference>
<evidence type="ECO:0000313" key="10">
    <source>
        <dbReference type="EMBL" id="EEG93633.1"/>
    </source>
</evidence>
<name>C0FV29_9FIRM</name>
<keyword evidence="4 8" id="KW-1003">Cell membrane</keyword>
<evidence type="ECO:0000313" key="11">
    <source>
        <dbReference type="Proteomes" id="UP000003561"/>
    </source>
</evidence>
<dbReference type="PANTHER" id="PTHR30413:SF10">
    <property type="entry name" value="CAPSULE POLYSACCHARIDE EXPORT INNER-MEMBRANE PROTEIN CTRC"/>
    <property type="match status" value="1"/>
</dbReference>
<keyword evidence="6 8" id="KW-1133">Transmembrane helix</keyword>
<evidence type="ECO:0000259" key="9">
    <source>
        <dbReference type="PROSITE" id="PS51012"/>
    </source>
</evidence>
<feature type="transmembrane region" description="Helical" evidence="8">
    <location>
        <begin position="69"/>
        <end position="90"/>
    </location>
</feature>
<evidence type="ECO:0000256" key="8">
    <source>
        <dbReference type="RuleBase" id="RU361157"/>
    </source>
</evidence>
<proteinExistence type="inferred from homology"/>
<dbReference type="GO" id="GO:0015920">
    <property type="term" value="P:lipopolysaccharide transport"/>
    <property type="evidence" value="ECO:0007669"/>
    <property type="project" value="TreeGrafter"/>
</dbReference>
<accession>C0FV29</accession>
<gene>
    <name evidence="10" type="ORF">ROSEINA2194_02600</name>
</gene>
<dbReference type="PROSITE" id="PS51012">
    <property type="entry name" value="ABC_TM2"/>
    <property type="match status" value="1"/>
</dbReference>
<feature type="transmembrane region" description="Helical" evidence="8">
    <location>
        <begin position="248"/>
        <end position="265"/>
    </location>
</feature>
<protein>
    <recommendedName>
        <fullName evidence="8">Transport permease protein</fullName>
    </recommendedName>
</protein>
<reference evidence="10 11" key="1">
    <citation type="submission" date="2009-02" db="EMBL/GenBank/DDBJ databases">
        <authorList>
            <person name="Fulton L."/>
            <person name="Clifton S."/>
            <person name="Fulton B."/>
            <person name="Xu J."/>
            <person name="Minx P."/>
            <person name="Pepin K.H."/>
            <person name="Johnson M."/>
            <person name="Bhonagiri V."/>
            <person name="Nash W.E."/>
            <person name="Mardis E.R."/>
            <person name="Wilson R.K."/>
        </authorList>
    </citation>
    <scope>NUCLEOTIDE SEQUENCE [LARGE SCALE GENOMIC DNA]</scope>
    <source>
        <strain evidence="10 11">DSM 16841</strain>
    </source>
</reference>
<comment type="similarity">
    <text evidence="2 8">Belongs to the ABC-2 integral membrane protein family.</text>
</comment>
<comment type="caution">
    <text evidence="10">The sequence shown here is derived from an EMBL/GenBank/DDBJ whole genome shotgun (WGS) entry which is preliminary data.</text>
</comment>
<dbReference type="PANTHER" id="PTHR30413">
    <property type="entry name" value="INNER MEMBRANE TRANSPORT PERMEASE"/>
    <property type="match status" value="1"/>
</dbReference>
<dbReference type="RefSeq" id="WP_007886983.1">
    <property type="nucleotide sequence ID" value="NZ_ACFY01000096.1"/>
</dbReference>
<keyword evidence="5 8" id="KW-0812">Transmembrane</keyword>
<dbReference type="GO" id="GO:0005886">
    <property type="term" value="C:plasma membrane"/>
    <property type="evidence" value="ECO:0007669"/>
    <property type="project" value="UniProtKB-SubCell"/>
</dbReference>
<feature type="transmembrane region" description="Helical" evidence="8">
    <location>
        <begin position="34"/>
        <end position="57"/>
    </location>
</feature>
<feature type="domain" description="ABC transmembrane type-2" evidence="9">
    <location>
        <begin position="38"/>
        <end position="268"/>
    </location>
</feature>
<organism evidence="10 11">
    <name type="scientific">Roseburia inulinivorans DSM 16841</name>
    <dbReference type="NCBI Taxonomy" id="622312"/>
    <lineage>
        <taxon>Bacteria</taxon>
        <taxon>Bacillati</taxon>
        <taxon>Bacillota</taxon>
        <taxon>Clostridia</taxon>
        <taxon>Lachnospirales</taxon>
        <taxon>Lachnospiraceae</taxon>
        <taxon>Roseburia</taxon>
    </lineage>
</organism>
<evidence type="ECO:0000256" key="6">
    <source>
        <dbReference type="ARBA" id="ARBA00022989"/>
    </source>
</evidence>
<dbReference type="GO" id="GO:0140359">
    <property type="term" value="F:ABC-type transporter activity"/>
    <property type="evidence" value="ECO:0007669"/>
    <property type="project" value="InterPro"/>
</dbReference>
<sequence length="276" mass="31907">MPTEIKQANMLKEIISNRKLIWDLSKNDFKTRFAGSYLGIIWAFVQPIVTVLVYWFVFEKGMHASGINLRSGITAPFVLWLIAGLVPWFFFQEVLSGGTNALMEYSYLVKKVVFQIDILPIIKLISALFVHLFFIAFTIILYACYGYYPDLHTLQMLYYTFAMMILLLGLIYATSAIVVFFKDLGQIINIILQIGVWMTPIMWNIDGMELNPILITILKLNPMYYIVAGYRDSLINKAGFWEQPGMTIYYWILTIVLFIIGTKIFKKLKPHFADVL</sequence>
<keyword evidence="7 8" id="KW-0472">Membrane</keyword>
<dbReference type="EMBL" id="ACFY01000096">
    <property type="protein sequence ID" value="EEG93633.1"/>
    <property type="molecule type" value="Genomic_DNA"/>
</dbReference>
<evidence type="ECO:0000256" key="7">
    <source>
        <dbReference type="ARBA" id="ARBA00023136"/>
    </source>
</evidence>
<evidence type="ECO:0000256" key="4">
    <source>
        <dbReference type="ARBA" id="ARBA00022475"/>
    </source>
</evidence>
<feature type="transmembrane region" description="Helical" evidence="8">
    <location>
        <begin position="157"/>
        <end position="181"/>
    </location>
</feature>
<dbReference type="InterPro" id="IPR013525">
    <property type="entry name" value="ABC2_TM"/>
</dbReference>